<dbReference type="PANTHER" id="PTHR33516:SF2">
    <property type="entry name" value="LEXA REPRESSOR-RELATED"/>
    <property type="match status" value="1"/>
</dbReference>
<dbReference type="GO" id="GO:0004252">
    <property type="term" value="F:serine-type endopeptidase activity"/>
    <property type="evidence" value="ECO:0007669"/>
    <property type="project" value="UniProtKB-EC"/>
</dbReference>
<dbReference type="InterPro" id="IPR050077">
    <property type="entry name" value="LexA_repressor"/>
</dbReference>
<name>A0A1B8P4J1_HALEL</name>
<evidence type="ECO:0000256" key="4">
    <source>
        <dbReference type="ARBA" id="ARBA00022813"/>
    </source>
</evidence>
<dbReference type="InterPro" id="IPR039418">
    <property type="entry name" value="LexA-like"/>
</dbReference>
<organism evidence="10 11">
    <name type="scientific">Halomonas elongata</name>
    <dbReference type="NCBI Taxonomy" id="2746"/>
    <lineage>
        <taxon>Bacteria</taxon>
        <taxon>Pseudomonadati</taxon>
        <taxon>Pseudomonadota</taxon>
        <taxon>Gammaproteobacteria</taxon>
        <taxon>Oceanospirillales</taxon>
        <taxon>Halomonadaceae</taxon>
        <taxon>Halomonas</taxon>
    </lineage>
</organism>
<dbReference type="RefSeq" id="WP_065240830.1">
    <property type="nucleotide sequence ID" value="NZ_JANIAS020000115.1"/>
</dbReference>
<evidence type="ECO:0000256" key="2">
    <source>
        <dbReference type="ARBA" id="ARBA00022763"/>
    </source>
</evidence>
<protein>
    <submittedName>
        <fullName evidence="10">LexA repressor</fullName>
        <ecNumber evidence="10">3.4.21.88</ecNumber>
    </submittedName>
</protein>
<evidence type="ECO:0000256" key="5">
    <source>
        <dbReference type="ARBA" id="ARBA00023204"/>
    </source>
</evidence>
<dbReference type="CDD" id="cd06529">
    <property type="entry name" value="S24_LexA-like"/>
    <property type="match status" value="1"/>
</dbReference>
<dbReference type="PATRIC" id="fig|2746.7.peg.1547"/>
<evidence type="ECO:0000259" key="9">
    <source>
        <dbReference type="Pfam" id="PF00717"/>
    </source>
</evidence>
<dbReference type="Proteomes" id="UP000092504">
    <property type="component" value="Unassembled WGS sequence"/>
</dbReference>
<dbReference type="InterPro" id="IPR015927">
    <property type="entry name" value="Peptidase_S24_S26A/B/C"/>
</dbReference>
<dbReference type="AlphaFoldDB" id="A0A1B8P4J1"/>
<dbReference type="GO" id="GO:0006281">
    <property type="term" value="P:DNA repair"/>
    <property type="evidence" value="ECO:0007669"/>
    <property type="project" value="UniProtKB-KW"/>
</dbReference>
<dbReference type="Pfam" id="PF00717">
    <property type="entry name" value="Peptidase_S24"/>
    <property type="match status" value="1"/>
</dbReference>
<evidence type="ECO:0000313" key="11">
    <source>
        <dbReference type="Proteomes" id="UP000092504"/>
    </source>
</evidence>
<evidence type="ECO:0000256" key="3">
    <source>
        <dbReference type="ARBA" id="ARBA00022801"/>
    </source>
</evidence>
<sequence length="142" mass="15713">MPDTTPRTPPLQPGAFPSTTARAGLTGFPSPAENYAERTLDLNERLVKHPAATFFMRVEGHSMQAHSIHHDDILVVDRSVTACFGHIVIALVDGEVVVKRLEQRHGRTFLCSGHPDHAPIPVNERSLQVWGVVRSVIHEFPI</sequence>
<accession>A0A1B8P4J1</accession>
<keyword evidence="2" id="KW-0227">DNA damage</keyword>
<feature type="domain" description="Peptidase S24/S26A/S26B/S26C" evidence="9">
    <location>
        <begin position="27"/>
        <end position="133"/>
    </location>
</feature>
<evidence type="ECO:0000256" key="7">
    <source>
        <dbReference type="RuleBase" id="RU003991"/>
    </source>
</evidence>
<evidence type="ECO:0000256" key="1">
    <source>
        <dbReference type="ARBA" id="ARBA00007484"/>
    </source>
</evidence>
<evidence type="ECO:0000313" key="10">
    <source>
        <dbReference type="EMBL" id="OBX37149.1"/>
    </source>
</evidence>
<dbReference type="InterPro" id="IPR036286">
    <property type="entry name" value="LexA/Signal_pep-like_sf"/>
</dbReference>
<dbReference type="SUPFAM" id="SSF51306">
    <property type="entry name" value="LexA/Signal peptidase"/>
    <property type="match status" value="1"/>
</dbReference>
<dbReference type="GO" id="GO:0006355">
    <property type="term" value="P:regulation of DNA-templated transcription"/>
    <property type="evidence" value="ECO:0007669"/>
    <property type="project" value="InterPro"/>
</dbReference>
<comment type="caution">
    <text evidence="10">The sequence shown here is derived from an EMBL/GenBank/DDBJ whole genome shotgun (WGS) entry which is preliminary data.</text>
</comment>
<evidence type="ECO:0000256" key="8">
    <source>
        <dbReference type="SAM" id="MobiDB-lite"/>
    </source>
</evidence>
<dbReference type="GO" id="GO:0003677">
    <property type="term" value="F:DNA binding"/>
    <property type="evidence" value="ECO:0007669"/>
    <property type="project" value="InterPro"/>
</dbReference>
<keyword evidence="3 7" id="KW-0378">Hydrolase</keyword>
<dbReference type="InterPro" id="IPR006197">
    <property type="entry name" value="Peptidase_S24_LexA"/>
</dbReference>
<feature type="region of interest" description="Disordered" evidence="8">
    <location>
        <begin position="1"/>
        <end position="30"/>
    </location>
</feature>
<proteinExistence type="inferred from homology"/>
<dbReference type="Gene3D" id="2.10.109.10">
    <property type="entry name" value="Umud Fragment, subunit A"/>
    <property type="match status" value="1"/>
</dbReference>
<dbReference type="NCBIfam" id="NF007621">
    <property type="entry name" value="PRK10276.1"/>
    <property type="match status" value="1"/>
</dbReference>
<dbReference type="EMBL" id="MAJD01000001">
    <property type="protein sequence ID" value="OBX37149.1"/>
    <property type="molecule type" value="Genomic_DNA"/>
</dbReference>
<evidence type="ECO:0000256" key="6">
    <source>
        <dbReference type="ARBA" id="ARBA00023236"/>
    </source>
</evidence>
<dbReference type="PRINTS" id="PR00726">
    <property type="entry name" value="LEXASERPTASE"/>
</dbReference>
<dbReference type="EC" id="3.4.21.88" evidence="10"/>
<gene>
    <name evidence="10" type="primary">lexA_2</name>
    <name evidence="10" type="ORF">A8U91_01498</name>
</gene>
<dbReference type="PANTHER" id="PTHR33516">
    <property type="entry name" value="LEXA REPRESSOR"/>
    <property type="match status" value="1"/>
</dbReference>
<dbReference type="GO" id="GO:0009432">
    <property type="term" value="P:SOS response"/>
    <property type="evidence" value="ECO:0007669"/>
    <property type="project" value="UniProtKB-KW"/>
</dbReference>
<comment type="similarity">
    <text evidence="1 7">Belongs to the peptidase S24 family.</text>
</comment>
<reference evidence="10 11" key="1">
    <citation type="submission" date="2016-06" db="EMBL/GenBank/DDBJ databases">
        <title>Genome sequence of halotolerant plant growth promoting strain of Halomonas elongata HEK1 isolated from salterns of Rann of Kutch, Gujarat, India.</title>
        <authorList>
            <person name="Gaba S."/>
            <person name="Singh R.N."/>
            <person name="Abrol S."/>
            <person name="Kaushik R."/>
            <person name="Saxena A.K."/>
        </authorList>
    </citation>
    <scope>NUCLEOTIDE SEQUENCE [LARGE SCALE GENOMIC DNA]</scope>
    <source>
        <strain evidence="10 11">HEK1</strain>
    </source>
</reference>
<keyword evidence="5" id="KW-0234">DNA repair</keyword>
<keyword evidence="4 7" id="KW-0068">Autocatalytic cleavage</keyword>
<keyword evidence="6" id="KW-0742">SOS response</keyword>